<dbReference type="InterPro" id="IPR035965">
    <property type="entry name" value="PAS-like_dom_sf"/>
</dbReference>
<dbReference type="InterPro" id="IPR003018">
    <property type="entry name" value="GAF"/>
</dbReference>
<keyword evidence="3 6" id="KW-0418">Kinase</keyword>
<evidence type="ECO:0000259" key="5">
    <source>
        <dbReference type="PROSITE" id="PS50110"/>
    </source>
</evidence>
<gene>
    <name evidence="6" type="ORF">FRUB_03790</name>
</gene>
<dbReference type="Gene3D" id="3.30.450.40">
    <property type="match status" value="1"/>
</dbReference>
<dbReference type="SMART" id="SM00065">
    <property type="entry name" value="GAF"/>
    <property type="match status" value="1"/>
</dbReference>
<accession>A0A225DK18</accession>
<dbReference type="SMART" id="SM00448">
    <property type="entry name" value="REC"/>
    <property type="match status" value="1"/>
</dbReference>
<dbReference type="InterPro" id="IPR029016">
    <property type="entry name" value="GAF-like_dom_sf"/>
</dbReference>
<evidence type="ECO:0000256" key="2">
    <source>
        <dbReference type="ARBA" id="ARBA00022679"/>
    </source>
</evidence>
<dbReference type="GO" id="GO:0016301">
    <property type="term" value="F:kinase activity"/>
    <property type="evidence" value="ECO:0007669"/>
    <property type="project" value="UniProtKB-KW"/>
</dbReference>
<dbReference type="AlphaFoldDB" id="A0A225DK18"/>
<evidence type="ECO:0000313" key="7">
    <source>
        <dbReference type="Proteomes" id="UP000214646"/>
    </source>
</evidence>
<dbReference type="CDD" id="cd17546">
    <property type="entry name" value="REC_hyHK_CKI1_RcsC-like"/>
    <property type="match status" value="1"/>
</dbReference>
<evidence type="ECO:0000256" key="1">
    <source>
        <dbReference type="ARBA" id="ARBA00022553"/>
    </source>
</evidence>
<dbReference type="PANTHER" id="PTHR44591:SF3">
    <property type="entry name" value="RESPONSE REGULATORY DOMAIN-CONTAINING PROTEIN"/>
    <property type="match status" value="1"/>
</dbReference>
<dbReference type="SUPFAM" id="SSF52172">
    <property type="entry name" value="CheY-like"/>
    <property type="match status" value="1"/>
</dbReference>
<reference evidence="7" key="1">
    <citation type="submission" date="2017-06" db="EMBL/GenBank/DDBJ databases">
        <title>Genome analysis of Fimbriiglobus ruber SP5, the first member of the order Planctomycetales with confirmed chitinolytic capability.</title>
        <authorList>
            <person name="Ravin N.V."/>
            <person name="Rakitin A.L."/>
            <person name="Ivanova A.A."/>
            <person name="Beletsky A.V."/>
            <person name="Kulichevskaya I.S."/>
            <person name="Mardanov A.V."/>
            <person name="Dedysh S.N."/>
        </authorList>
    </citation>
    <scope>NUCLEOTIDE SEQUENCE [LARGE SCALE GENOMIC DNA]</scope>
    <source>
        <strain evidence="7">SP5</strain>
    </source>
</reference>
<comment type="caution">
    <text evidence="6">The sequence shown here is derived from an EMBL/GenBank/DDBJ whole genome shotgun (WGS) entry which is preliminary data.</text>
</comment>
<organism evidence="6 7">
    <name type="scientific">Fimbriiglobus ruber</name>
    <dbReference type="NCBI Taxonomy" id="1908690"/>
    <lineage>
        <taxon>Bacteria</taxon>
        <taxon>Pseudomonadati</taxon>
        <taxon>Planctomycetota</taxon>
        <taxon>Planctomycetia</taxon>
        <taxon>Gemmatales</taxon>
        <taxon>Gemmataceae</taxon>
        <taxon>Fimbriiglobus</taxon>
    </lineage>
</organism>
<dbReference type="RefSeq" id="WP_161967444.1">
    <property type="nucleotide sequence ID" value="NZ_NIDE01000005.1"/>
</dbReference>
<keyword evidence="7" id="KW-1185">Reference proteome</keyword>
<feature type="domain" description="Response regulatory" evidence="5">
    <location>
        <begin position="435"/>
        <end position="551"/>
    </location>
</feature>
<dbReference type="SUPFAM" id="SSF55785">
    <property type="entry name" value="PYP-like sensor domain (PAS domain)"/>
    <property type="match status" value="1"/>
</dbReference>
<dbReference type="InterPro" id="IPR001789">
    <property type="entry name" value="Sig_transdc_resp-reg_receiver"/>
</dbReference>
<dbReference type="Pfam" id="PF00072">
    <property type="entry name" value="Response_reg"/>
    <property type="match status" value="1"/>
</dbReference>
<dbReference type="Gene3D" id="3.30.450.20">
    <property type="entry name" value="PAS domain"/>
    <property type="match status" value="1"/>
</dbReference>
<proteinExistence type="predicted"/>
<keyword evidence="1 4" id="KW-0597">Phosphoprotein</keyword>
<dbReference type="GO" id="GO:0000160">
    <property type="term" value="P:phosphorelay signal transduction system"/>
    <property type="evidence" value="ECO:0007669"/>
    <property type="project" value="InterPro"/>
</dbReference>
<evidence type="ECO:0000256" key="3">
    <source>
        <dbReference type="ARBA" id="ARBA00022777"/>
    </source>
</evidence>
<keyword evidence="2" id="KW-0808">Transferase</keyword>
<dbReference type="Gene3D" id="3.40.50.2300">
    <property type="match status" value="1"/>
</dbReference>
<feature type="modified residue" description="4-aspartylphosphate" evidence="4">
    <location>
        <position position="484"/>
    </location>
</feature>
<dbReference type="Proteomes" id="UP000214646">
    <property type="component" value="Unassembled WGS sequence"/>
</dbReference>
<dbReference type="Pfam" id="PF01590">
    <property type="entry name" value="GAF"/>
    <property type="match status" value="1"/>
</dbReference>
<dbReference type="InterPro" id="IPR050595">
    <property type="entry name" value="Bact_response_regulator"/>
</dbReference>
<evidence type="ECO:0000313" key="6">
    <source>
        <dbReference type="EMBL" id="OWK41712.1"/>
    </source>
</evidence>
<dbReference type="EMBL" id="NIDE01000005">
    <property type="protein sequence ID" value="OWK41712.1"/>
    <property type="molecule type" value="Genomic_DNA"/>
</dbReference>
<dbReference type="InterPro" id="IPR011006">
    <property type="entry name" value="CheY-like_superfamily"/>
</dbReference>
<dbReference type="SUPFAM" id="SSF55781">
    <property type="entry name" value="GAF domain-like"/>
    <property type="match status" value="1"/>
</dbReference>
<dbReference type="Pfam" id="PF08448">
    <property type="entry name" value="PAS_4"/>
    <property type="match status" value="1"/>
</dbReference>
<dbReference type="PANTHER" id="PTHR44591">
    <property type="entry name" value="STRESS RESPONSE REGULATOR PROTEIN 1"/>
    <property type="match status" value="1"/>
</dbReference>
<evidence type="ECO:0000256" key="4">
    <source>
        <dbReference type="PROSITE-ProRule" id="PRU00169"/>
    </source>
</evidence>
<sequence>MDSRPRFLLLGPPSGALADWLAAAEVVPVGDPAAAAELLRAGAFAAVVADPAAFARYAHELDRDEVVLAHLDEGVAVLDRAGIVTWANAATRALCPAEPVGCRLLDALAARTLAANDPDPLLAAAAANRPVSFRVFRPDQPDRPYLDVAVRPVPEVVGPPGQLVVFIRNVTPEVEQQRKLDALHQAGRELAGLDPDQLAEMNTPTRVELLKQNLRRFIRDLLHYDIIEVRLLDRRTGELKPLLEDGMTPEAARRVLFARPSGNGVTGYVAAIGRSHLISDTATDPLYIEGAHGARSSMTVPLVYQDAVIGTLNVESPRPDGFGADDLQFTELFSKEIAAALHTLDLLSAQQVTTAAQSIDAINRELALPVDDVLASAAVLLLKLGPTDPEAAAHLRRILARGEAVKDSVRKVARDMCNWPSPPDGGAAAPLLGRRVLVVDPDERMRRSAHQLLGRLGAGVETAGTAIEGLALLACATYDVVLLDIKPPDMGGYEAYRRLRDARPGTRVALTTGFGYDVAHSIVRARQDGLQYVLFKPFRQEQVVTAVLNTPPPGPLANGKPE</sequence>
<protein>
    <submittedName>
        <fullName evidence="6">Putative sensor kinase</fullName>
    </submittedName>
</protein>
<dbReference type="OrthoDB" id="227620at2"/>
<dbReference type="InterPro" id="IPR013656">
    <property type="entry name" value="PAS_4"/>
</dbReference>
<dbReference type="PROSITE" id="PS50110">
    <property type="entry name" value="RESPONSE_REGULATORY"/>
    <property type="match status" value="1"/>
</dbReference>
<name>A0A225DK18_9BACT</name>